<evidence type="ECO:0000259" key="13">
    <source>
        <dbReference type="PROSITE" id="PS51192"/>
    </source>
</evidence>
<dbReference type="GO" id="GO:0008270">
    <property type="term" value="F:zinc ion binding"/>
    <property type="evidence" value="ECO:0007669"/>
    <property type="project" value="UniProtKB-UniRule"/>
</dbReference>
<keyword evidence="9 12" id="KW-0238">DNA-binding</keyword>
<comment type="catalytic activity">
    <reaction evidence="11 12">
        <text>ATP + H2O = ADP + phosphate + H(+)</text>
        <dbReference type="Rhea" id="RHEA:13065"/>
        <dbReference type="ChEBI" id="CHEBI:15377"/>
        <dbReference type="ChEBI" id="CHEBI:15378"/>
        <dbReference type="ChEBI" id="CHEBI:30616"/>
        <dbReference type="ChEBI" id="CHEBI:43474"/>
        <dbReference type="ChEBI" id="CHEBI:456216"/>
        <dbReference type="EC" id="5.6.2.4"/>
    </reaction>
</comment>
<keyword evidence="6 12" id="KW-0347">Helicase</keyword>
<keyword evidence="3 12" id="KW-0479">Metal-binding</keyword>
<name>A0A1H8D6M8_9FIRM</name>
<evidence type="ECO:0000256" key="12">
    <source>
        <dbReference type="HAMAP-Rule" id="MF_00983"/>
    </source>
</evidence>
<feature type="binding site" evidence="12">
    <location>
        <position position="534"/>
    </location>
    <ligand>
        <name>Zn(2+)</name>
        <dbReference type="ChEBI" id="CHEBI:29105"/>
        <label>2</label>
    </ligand>
</feature>
<dbReference type="Pfam" id="PF00270">
    <property type="entry name" value="DEAD"/>
    <property type="match status" value="1"/>
</dbReference>
<dbReference type="EC" id="5.6.2.4" evidence="12"/>
<feature type="binding site" evidence="12">
    <location>
        <position position="522"/>
    </location>
    <ligand>
        <name>Zn(2+)</name>
        <dbReference type="ChEBI" id="CHEBI:29105"/>
        <label>1</label>
    </ligand>
</feature>
<gene>
    <name evidence="12" type="primary">priA</name>
    <name evidence="15" type="ORF">SAMN05216180_2509</name>
</gene>
<dbReference type="Gene3D" id="3.40.1440.60">
    <property type="entry name" value="PriA, 3(prime) DNA-binding domain"/>
    <property type="match status" value="1"/>
</dbReference>
<sequence>MTVRLIAKVAVDKAAFHFDKLYDYLIPVEYGSAAKVGCRVLVPFGAGNRKRQGVILALEQLKSDEHTHKIKPIHLLLDEEVYLTQELLELVYYLKENTFCTYYDAVKTLLPAGVGYNLGFVYHVNPHPQSDISVLTHEEQALVDYLKSRKAPILKEKLCEVFGLTPENPLLKKLTAEGWLLCEETAKRKIGDETVTMVRLYGDCTEGVPDNIKLTAKQRAVLELLCNVGTASVKEIGYFTGTTSAVVKALEKKGYVELFENEVFRSPVTASSVQAEQTVLTAHQQLAYEGIKALYDKNQPAVSLLYGVTGSGKTSVFVRLIEKMVEQHRQVIVLVPEISLTPQAIEVFTSRFGKRVAILHSGLSMGERLDEWKRIRTGQVDIAVGTRSAVFAPFENLGMIIIDEEQESTYKSEASPRYHAREVAKVRILRHNAHLLLCSATPSVESYYHAKTGRYHLFTLNERFGDAVLPSVSVVDMDAEQREGNFMSISHVLGEQIAENLRNKQQTILLLNRRGYNTLVKCTSCNTAVSCPHCSIGLTYHHANGRLMCHYCGYSRELTQKCEVCGSEYVKYAGAGTQKLEEELKMLFPSARILRMDADTTMAKHAYEQNFKQFADGEYDIMVGTQMVAKGLNFPNVTLVGVLSADSTLFGDNFKSEERTFSLLTQVVGRSGRGELHGRAYIQTHFPDNEIFAMAAEQDYQRFYENEIATRKIMLYPPFCQMCAVGFSGENEREVIAAAQYFQKCLTETAKQNYPDLPLRILGVTPNIVLRVSGKFRYKIIIKCSGSKQFRAMMAAVLIQFAKQRSIKGISVYADLYFDGTI</sequence>
<organism evidence="15 16">
    <name type="scientific">Hydrogenoanaerobacterium saccharovorans</name>
    <dbReference type="NCBI Taxonomy" id="474960"/>
    <lineage>
        <taxon>Bacteria</taxon>
        <taxon>Bacillati</taxon>
        <taxon>Bacillota</taxon>
        <taxon>Clostridia</taxon>
        <taxon>Eubacteriales</taxon>
        <taxon>Oscillospiraceae</taxon>
        <taxon>Hydrogenoanaerobacterium</taxon>
    </lineage>
</organism>
<keyword evidence="4 12" id="KW-0547">Nucleotide-binding</keyword>
<dbReference type="InterPro" id="IPR014001">
    <property type="entry name" value="Helicase_ATP-bd"/>
</dbReference>
<dbReference type="CDD" id="cd18804">
    <property type="entry name" value="SF2_C_priA"/>
    <property type="match status" value="1"/>
</dbReference>
<reference evidence="15 16" key="1">
    <citation type="submission" date="2016-10" db="EMBL/GenBank/DDBJ databases">
        <authorList>
            <person name="de Groot N.N."/>
        </authorList>
    </citation>
    <scope>NUCLEOTIDE SEQUENCE [LARGE SCALE GENOMIC DNA]</scope>
    <source>
        <strain evidence="15 16">CGMCC 1.5070</strain>
    </source>
</reference>
<keyword evidence="10 12" id="KW-0413">Isomerase</keyword>
<dbReference type="NCBIfam" id="TIGR00595">
    <property type="entry name" value="priA"/>
    <property type="match status" value="1"/>
</dbReference>
<evidence type="ECO:0000256" key="5">
    <source>
        <dbReference type="ARBA" id="ARBA00022801"/>
    </source>
</evidence>
<evidence type="ECO:0000256" key="6">
    <source>
        <dbReference type="ARBA" id="ARBA00022806"/>
    </source>
</evidence>
<feature type="binding site" evidence="12">
    <location>
        <position position="552"/>
    </location>
    <ligand>
        <name>Zn(2+)</name>
        <dbReference type="ChEBI" id="CHEBI:29105"/>
        <label>2</label>
    </ligand>
</feature>
<evidence type="ECO:0000256" key="3">
    <source>
        <dbReference type="ARBA" id="ARBA00022723"/>
    </source>
</evidence>
<dbReference type="STRING" id="474960.SAMN05216180_2509"/>
<dbReference type="GO" id="GO:0006269">
    <property type="term" value="P:DNA replication, synthesis of primer"/>
    <property type="evidence" value="ECO:0007669"/>
    <property type="project" value="UniProtKB-KW"/>
</dbReference>
<evidence type="ECO:0000313" key="16">
    <source>
        <dbReference type="Proteomes" id="UP000199158"/>
    </source>
</evidence>
<evidence type="ECO:0000256" key="1">
    <source>
        <dbReference type="ARBA" id="ARBA00022515"/>
    </source>
</evidence>
<dbReference type="SMART" id="SM00487">
    <property type="entry name" value="DEXDc"/>
    <property type="match status" value="1"/>
</dbReference>
<dbReference type="SUPFAM" id="SSF52540">
    <property type="entry name" value="P-loop containing nucleoside triphosphate hydrolases"/>
    <property type="match status" value="2"/>
</dbReference>
<accession>A0A1H8D6M8</accession>
<dbReference type="InterPro" id="IPR041236">
    <property type="entry name" value="PriA_C"/>
</dbReference>
<evidence type="ECO:0000256" key="7">
    <source>
        <dbReference type="ARBA" id="ARBA00022833"/>
    </source>
</evidence>
<feature type="binding site" evidence="12">
    <location>
        <position position="565"/>
    </location>
    <ligand>
        <name>Zn(2+)</name>
        <dbReference type="ChEBI" id="CHEBI:29105"/>
        <label>1</label>
    </ligand>
</feature>
<evidence type="ECO:0000256" key="8">
    <source>
        <dbReference type="ARBA" id="ARBA00022840"/>
    </source>
</evidence>
<dbReference type="InterPro" id="IPR005259">
    <property type="entry name" value="PriA"/>
</dbReference>
<evidence type="ECO:0000256" key="2">
    <source>
        <dbReference type="ARBA" id="ARBA00022705"/>
    </source>
</evidence>
<dbReference type="SMART" id="SM00490">
    <property type="entry name" value="HELICc"/>
    <property type="match status" value="1"/>
</dbReference>
<keyword evidence="7 12" id="KW-0862">Zinc</keyword>
<dbReference type="EMBL" id="FOCG01000002">
    <property type="protein sequence ID" value="SEN02147.1"/>
    <property type="molecule type" value="Genomic_DNA"/>
</dbReference>
<keyword evidence="16" id="KW-1185">Reference proteome</keyword>
<dbReference type="InterPro" id="IPR040498">
    <property type="entry name" value="PriA_CRR"/>
</dbReference>
<dbReference type="InterPro" id="IPR041222">
    <property type="entry name" value="PriA_3primeBD"/>
</dbReference>
<keyword evidence="5 12" id="KW-0378">Hydrolase</keyword>
<dbReference type="OrthoDB" id="9759544at2"/>
<dbReference type="AlphaFoldDB" id="A0A1H8D6M8"/>
<evidence type="ECO:0000256" key="9">
    <source>
        <dbReference type="ARBA" id="ARBA00023125"/>
    </source>
</evidence>
<dbReference type="GO" id="GO:0006302">
    <property type="term" value="P:double-strand break repair"/>
    <property type="evidence" value="ECO:0007669"/>
    <property type="project" value="InterPro"/>
</dbReference>
<keyword evidence="2 12" id="KW-0235">DNA replication</keyword>
<dbReference type="InterPro" id="IPR001650">
    <property type="entry name" value="Helicase_C-like"/>
</dbReference>
<dbReference type="InterPro" id="IPR036390">
    <property type="entry name" value="WH_DNA-bd_sf"/>
</dbReference>
<feature type="binding site" evidence="12">
    <location>
        <position position="531"/>
    </location>
    <ligand>
        <name>Zn(2+)</name>
        <dbReference type="ChEBI" id="CHEBI:29105"/>
        <label>2</label>
    </ligand>
</feature>
<dbReference type="InterPro" id="IPR042115">
    <property type="entry name" value="PriA_3primeBD_sf"/>
</dbReference>
<dbReference type="Proteomes" id="UP000199158">
    <property type="component" value="Unassembled WGS sequence"/>
</dbReference>
<dbReference type="PROSITE" id="PS51192">
    <property type="entry name" value="HELICASE_ATP_BIND_1"/>
    <property type="match status" value="1"/>
</dbReference>
<feature type="binding site" evidence="12">
    <location>
        <position position="549"/>
    </location>
    <ligand>
        <name>Zn(2+)</name>
        <dbReference type="ChEBI" id="CHEBI:29105"/>
        <label>2</label>
    </ligand>
</feature>
<keyword evidence="8 12" id="KW-0067">ATP-binding</keyword>
<dbReference type="Pfam" id="PF18319">
    <property type="entry name" value="Zn_ribbon_PriA"/>
    <property type="match status" value="1"/>
</dbReference>
<dbReference type="HAMAP" id="MF_00983">
    <property type="entry name" value="PriA"/>
    <property type="match status" value="1"/>
</dbReference>
<dbReference type="GO" id="GO:0016887">
    <property type="term" value="F:ATP hydrolysis activity"/>
    <property type="evidence" value="ECO:0007669"/>
    <property type="project" value="RHEA"/>
</dbReference>
<evidence type="ECO:0000256" key="4">
    <source>
        <dbReference type="ARBA" id="ARBA00022741"/>
    </source>
</evidence>
<evidence type="ECO:0000256" key="10">
    <source>
        <dbReference type="ARBA" id="ARBA00023235"/>
    </source>
</evidence>
<feature type="binding site" evidence="12">
    <location>
        <position position="525"/>
    </location>
    <ligand>
        <name>Zn(2+)</name>
        <dbReference type="ChEBI" id="CHEBI:29105"/>
        <label>1</label>
    </ligand>
</feature>
<evidence type="ECO:0000256" key="11">
    <source>
        <dbReference type="ARBA" id="ARBA00048988"/>
    </source>
</evidence>
<dbReference type="GO" id="GO:1990077">
    <property type="term" value="C:primosome complex"/>
    <property type="evidence" value="ECO:0007669"/>
    <property type="project" value="UniProtKB-UniRule"/>
</dbReference>
<dbReference type="RefSeq" id="WP_092755670.1">
    <property type="nucleotide sequence ID" value="NZ_FOCG01000002.1"/>
</dbReference>
<dbReference type="GO" id="GO:0006310">
    <property type="term" value="P:DNA recombination"/>
    <property type="evidence" value="ECO:0007669"/>
    <property type="project" value="InterPro"/>
</dbReference>
<dbReference type="PANTHER" id="PTHR30580:SF0">
    <property type="entry name" value="PRIMOSOMAL PROTEIN N"/>
    <property type="match status" value="1"/>
</dbReference>
<dbReference type="CDD" id="cd17929">
    <property type="entry name" value="DEXHc_priA"/>
    <property type="match status" value="1"/>
</dbReference>
<dbReference type="Pfam" id="PF00271">
    <property type="entry name" value="Helicase_C"/>
    <property type="match status" value="1"/>
</dbReference>
<dbReference type="GO" id="GO:0006270">
    <property type="term" value="P:DNA replication initiation"/>
    <property type="evidence" value="ECO:0007669"/>
    <property type="project" value="TreeGrafter"/>
</dbReference>
<comment type="subunit">
    <text evidence="12">Component of the replication restart primosome.</text>
</comment>
<dbReference type="PANTHER" id="PTHR30580">
    <property type="entry name" value="PRIMOSOMAL PROTEIN N"/>
    <property type="match status" value="1"/>
</dbReference>
<dbReference type="SUPFAM" id="SSF46785">
    <property type="entry name" value="Winged helix' DNA-binding domain"/>
    <property type="match status" value="1"/>
</dbReference>
<dbReference type="Pfam" id="PF17764">
    <property type="entry name" value="PriA_3primeBD"/>
    <property type="match status" value="1"/>
</dbReference>
<dbReference type="GO" id="GO:0003677">
    <property type="term" value="F:DNA binding"/>
    <property type="evidence" value="ECO:0007669"/>
    <property type="project" value="UniProtKB-UniRule"/>
</dbReference>
<dbReference type="GO" id="GO:0005524">
    <property type="term" value="F:ATP binding"/>
    <property type="evidence" value="ECO:0007669"/>
    <property type="project" value="UniProtKB-UniRule"/>
</dbReference>
<comment type="function">
    <text evidence="12">Initiates the restart of stalled replication forks, which reloads the replicative helicase on sites other than the origin of replication. Recognizes and binds to abandoned replication forks and remodels them to uncover a helicase loading site. Promotes assembly of the primosome at these replication forks.</text>
</comment>
<dbReference type="InterPro" id="IPR027417">
    <property type="entry name" value="P-loop_NTPase"/>
</dbReference>
<proteinExistence type="inferred from homology"/>
<evidence type="ECO:0000313" key="15">
    <source>
        <dbReference type="EMBL" id="SEN02147.1"/>
    </source>
</evidence>
<comment type="catalytic activity">
    <reaction evidence="12">
        <text>Couples ATP hydrolysis with the unwinding of duplex DNA by translocating in the 3'-5' direction.</text>
        <dbReference type="EC" id="5.6.2.4"/>
    </reaction>
</comment>
<feature type="domain" description="Helicase C-terminal" evidence="14">
    <location>
        <begin position="557"/>
        <end position="714"/>
    </location>
</feature>
<dbReference type="InterPro" id="IPR011545">
    <property type="entry name" value="DEAD/DEAH_box_helicase_dom"/>
</dbReference>
<feature type="binding site" evidence="12">
    <location>
        <position position="562"/>
    </location>
    <ligand>
        <name>Zn(2+)</name>
        <dbReference type="ChEBI" id="CHEBI:29105"/>
        <label>1</label>
    </ligand>
</feature>
<comment type="similarity">
    <text evidence="12">Belongs to the helicase family. PriA subfamily.</text>
</comment>
<keyword evidence="1 12" id="KW-0639">Primosome</keyword>
<dbReference type="Pfam" id="PF18074">
    <property type="entry name" value="PriA_C"/>
    <property type="match status" value="1"/>
</dbReference>
<evidence type="ECO:0000259" key="14">
    <source>
        <dbReference type="PROSITE" id="PS51194"/>
    </source>
</evidence>
<comment type="cofactor">
    <cofactor evidence="12">
        <name>Zn(2+)</name>
        <dbReference type="ChEBI" id="CHEBI:29105"/>
    </cofactor>
    <text evidence="12">Binds 2 zinc ions per subunit.</text>
</comment>
<dbReference type="GO" id="GO:0043138">
    <property type="term" value="F:3'-5' DNA helicase activity"/>
    <property type="evidence" value="ECO:0007669"/>
    <property type="project" value="UniProtKB-EC"/>
</dbReference>
<dbReference type="PROSITE" id="PS51194">
    <property type="entry name" value="HELICASE_CTER"/>
    <property type="match status" value="1"/>
</dbReference>
<dbReference type="FunFam" id="3.40.50.300:FF:000489">
    <property type="entry name" value="Primosome assembly protein PriA"/>
    <property type="match status" value="1"/>
</dbReference>
<dbReference type="Gene3D" id="3.40.50.300">
    <property type="entry name" value="P-loop containing nucleotide triphosphate hydrolases"/>
    <property type="match status" value="2"/>
</dbReference>
<feature type="domain" description="Helicase ATP-binding" evidence="13">
    <location>
        <begin position="294"/>
        <end position="460"/>
    </location>
</feature>
<protein>
    <recommendedName>
        <fullName evidence="12">Replication restart protein PriA</fullName>
    </recommendedName>
    <alternativeName>
        <fullName evidence="12">ATP-dependent DNA helicase PriA</fullName>
        <ecNumber evidence="12">5.6.2.4</ecNumber>
    </alternativeName>
    <alternativeName>
        <fullName evidence="12">DNA 3'-5' helicase PriA</fullName>
    </alternativeName>
</protein>